<dbReference type="GO" id="GO:0005275">
    <property type="term" value="F:amine transmembrane transporter activity"/>
    <property type="evidence" value="ECO:0007669"/>
    <property type="project" value="TreeGrafter"/>
</dbReference>
<comment type="subcellular location">
    <subcellularLocation>
        <location evidence="1">Cell membrane</location>
    </subcellularLocation>
</comment>
<comment type="caution">
    <text evidence="6">The sequence shown here is derived from an EMBL/GenBank/DDBJ whole genome shotgun (WGS) entry which is preliminary data.</text>
</comment>
<dbReference type="SUPFAM" id="SSF53850">
    <property type="entry name" value="Periplasmic binding protein-like II"/>
    <property type="match status" value="1"/>
</dbReference>
<organism evidence="6 7">
    <name type="scientific">Teichococcus oryzae</name>
    <dbReference type="NCBI Taxonomy" id="1608942"/>
    <lineage>
        <taxon>Bacteria</taxon>
        <taxon>Pseudomonadati</taxon>
        <taxon>Pseudomonadota</taxon>
        <taxon>Alphaproteobacteria</taxon>
        <taxon>Acetobacterales</taxon>
        <taxon>Roseomonadaceae</taxon>
        <taxon>Roseomonas</taxon>
    </lineage>
</organism>
<evidence type="ECO:0000256" key="4">
    <source>
        <dbReference type="ARBA" id="ARBA00023136"/>
    </source>
</evidence>
<keyword evidence="2" id="KW-0813">Transport</keyword>
<dbReference type="PANTHER" id="PTHR47737">
    <property type="entry name" value="GLYCINE BETAINE/PROLINE BETAINE TRANSPORT SYSTEM PERMEASE PROTEIN PROW"/>
    <property type="match status" value="1"/>
</dbReference>
<dbReference type="RefSeq" id="WP_149813683.1">
    <property type="nucleotide sequence ID" value="NZ_VUKA01000015.1"/>
</dbReference>
<dbReference type="PANTHER" id="PTHR47737:SF1">
    <property type="entry name" value="GLYCINE BETAINE_PROLINE BETAINE TRANSPORT SYSTEM PERMEASE PROTEIN PROW"/>
    <property type="match status" value="1"/>
</dbReference>
<accession>A0A5B2TCK7</accession>
<gene>
    <name evidence="6" type="ORF">F0Q34_18220</name>
</gene>
<evidence type="ECO:0000313" key="7">
    <source>
        <dbReference type="Proteomes" id="UP000322110"/>
    </source>
</evidence>
<protein>
    <submittedName>
        <fullName evidence="6">Glycine betaine ABC transporter substrate-binding protein</fullName>
    </submittedName>
</protein>
<dbReference type="OrthoDB" id="9787902at2"/>
<keyword evidence="3" id="KW-1003">Cell membrane</keyword>
<dbReference type="Gene3D" id="3.40.190.100">
    <property type="entry name" value="Glycine betaine-binding periplasmic protein, domain 2"/>
    <property type="match status" value="1"/>
</dbReference>
<dbReference type="EMBL" id="VUKA01000015">
    <property type="protein sequence ID" value="KAA2211814.1"/>
    <property type="molecule type" value="Genomic_DNA"/>
</dbReference>
<name>A0A5B2TCK7_9PROT</name>
<keyword evidence="4" id="KW-0472">Membrane</keyword>
<dbReference type="Proteomes" id="UP000322110">
    <property type="component" value="Unassembled WGS sequence"/>
</dbReference>
<dbReference type="InterPro" id="IPR006311">
    <property type="entry name" value="TAT_signal"/>
</dbReference>
<evidence type="ECO:0000256" key="1">
    <source>
        <dbReference type="ARBA" id="ARBA00004236"/>
    </source>
</evidence>
<dbReference type="GO" id="GO:0043190">
    <property type="term" value="C:ATP-binding cassette (ABC) transporter complex"/>
    <property type="evidence" value="ECO:0007669"/>
    <property type="project" value="InterPro"/>
</dbReference>
<feature type="domain" description="ABC-type glycine betaine transport system substrate-binding" evidence="5">
    <location>
        <begin position="30"/>
        <end position="267"/>
    </location>
</feature>
<dbReference type="InterPro" id="IPR007210">
    <property type="entry name" value="ABC_Gly_betaine_transp_sub-bd"/>
</dbReference>
<dbReference type="GO" id="GO:0015871">
    <property type="term" value="P:choline transport"/>
    <property type="evidence" value="ECO:0007669"/>
    <property type="project" value="TreeGrafter"/>
</dbReference>
<evidence type="ECO:0000256" key="2">
    <source>
        <dbReference type="ARBA" id="ARBA00022448"/>
    </source>
</evidence>
<dbReference type="Gene3D" id="3.40.190.10">
    <property type="entry name" value="Periplasmic binding protein-like II"/>
    <property type="match status" value="1"/>
</dbReference>
<evidence type="ECO:0000313" key="6">
    <source>
        <dbReference type="EMBL" id="KAA2211814.1"/>
    </source>
</evidence>
<dbReference type="AlphaFoldDB" id="A0A5B2TCK7"/>
<sequence>MTFKKRELLSLTAGLASTFAIGAAPAWAGKPIKLGYASWTDSEFVARLLAKLIGDNLRTPVELVRTDIALLFQGIARGDLDVMMMAWLPVTHADYWKRIEGKAERLGTFYKGRNGWVVPGYVPEAELSSIADLTKPEVRKKMGGIIQGIEPGAGLTRISLGALEAYGLDGYRLQEASELAMLSVVDRALRQERWVVATAWSPHWMFGKYDLRYLADPKKALGGEEESIALGRPGLSKDHPEVAAFLSRVQITLKDLEQGMLVSQEKDFDTAIGRFIDEHATTVQGWLAGA</sequence>
<evidence type="ECO:0000259" key="5">
    <source>
        <dbReference type="Pfam" id="PF04069"/>
    </source>
</evidence>
<proteinExistence type="predicted"/>
<dbReference type="PROSITE" id="PS51318">
    <property type="entry name" value="TAT"/>
    <property type="match status" value="1"/>
</dbReference>
<dbReference type="GO" id="GO:0015226">
    <property type="term" value="F:carnitine transmembrane transporter activity"/>
    <property type="evidence" value="ECO:0007669"/>
    <property type="project" value="TreeGrafter"/>
</dbReference>
<dbReference type="GO" id="GO:0031460">
    <property type="term" value="P:glycine betaine transport"/>
    <property type="evidence" value="ECO:0007669"/>
    <property type="project" value="TreeGrafter"/>
</dbReference>
<dbReference type="Pfam" id="PF04069">
    <property type="entry name" value="OpuAC"/>
    <property type="match status" value="1"/>
</dbReference>
<evidence type="ECO:0000256" key="3">
    <source>
        <dbReference type="ARBA" id="ARBA00022475"/>
    </source>
</evidence>
<reference evidence="6 7" key="1">
    <citation type="journal article" date="2015" name="Int. J. Syst. Evol. Microbiol.">
        <title>Roseomonas oryzae sp. nov., isolated from paddy rhizosphere soil.</title>
        <authorList>
            <person name="Ramaprasad E.V."/>
            <person name="Sasikala Ch."/>
            <person name="Ramana Ch.V."/>
        </authorList>
    </citation>
    <scope>NUCLEOTIDE SEQUENCE [LARGE SCALE GENOMIC DNA]</scope>
    <source>
        <strain evidence="6 7">KCTC 42542</strain>
    </source>
</reference>
<dbReference type="CDD" id="cd13639">
    <property type="entry name" value="PBP2_OpuAC_like"/>
    <property type="match status" value="1"/>
</dbReference>
<keyword evidence="7" id="KW-1185">Reference proteome</keyword>